<dbReference type="Proteomes" id="UP000015105">
    <property type="component" value="Chromosome 3D"/>
</dbReference>
<evidence type="ECO:0000313" key="1">
    <source>
        <dbReference type="EnsemblPlants" id="AET3Gv20251100.1"/>
    </source>
</evidence>
<dbReference type="AlphaFoldDB" id="A0A453E7R4"/>
<reference evidence="1" key="5">
    <citation type="journal article" date="2021" name="G3 (Bethesda)">
        <title>Aegilops tauschii genome assembly Aet v5.0 features greater sequence contiguity and improved annotation.</title>
        <authorList>
            <person name="Wang L."/>
            <person name="Zhu T."/>
            <person name="Rodriguez J.C."/>
            <person name="Deal K.R."/>
            <person name="Dubcovsky J."/>
            <person name="McGuire P.E."/>
            <person name="Lux T."/>
            <person name="Spannagl M."/>
            <person name="Mayer K.F.X."/>
            <person name="Baldrich P."/>
            <person name="Meyers B.C."/>
            <person name="Huo N."/>
            <person name="Gu Y.Q."/>
            <person name="Zhou H."/>
            <person name="Devos K.M."/>
            <person name="Bennetzen J.L."/>
            <person name="Unver T."/>
            <person name="Budak H."/>
            <person name="Gulick P.J."/>
            <person name="Galiba G."/>
            <person name="Kalapos B."/>
            <person name="Nelson D.R."/>
            <person name="Li P."/>
            <person name="You F.M."/>
            <person name="Luo M.C."/>
            <person name="Dvorak J."/>
        </authorList>
    </citation>
    <scope>NUCLEOTIDE SEQUENCE [LARGE SCALE GENOMIC DNA]</scope>
    <source>
        <strain evidence="1">cv. AL8/78</strain>
    </source>
</reference>
<dbReference type="Gramene" id="AET3Gv20251100.1">
    <property type="protein sequence ID" value="AET3Gv20251100.1"/>
    <property type="gene ID" value="AET3Gv20251100"/>
</dbReference>
<evidence type="ECO:0000313" key="2">
    <source>
        <dbReference type="Proteomes" id="UP000015105"/>
    </source>
</evidence>
<reference evidence="1" key="4">
    <citation type="submission" date="2019-03" db="UniProtKB">
        <authorList>
            <consortium name="EnsemblPlants"/>
        </authorList>
    </citation>
    <scope>IDENTIFICATION</scope>
</reference>
<accession>A0A453E7R4</accession>
<dbReference type="PANTHER" id="PTHR33074:SF74">
    <property type="entry name" value="DUF1618 DOMAIN-CONTAINING PROTEIN"/>
    <property type="match status" value="1"/>
</dbReference>
<sequence>MSIRGYYEASLRPPAADDAATAEAAATKWDWGEVLLDSKAYMADKENHTSARCRFTRKQDGKEVEMRKTLCLAPPPRVSYFCCHARCPDDHGEEDQARLFSREPSMLATEGNLC</sequence>
<dbReference type="PANTHER" id="PTHR33074">
    <property type="entry name" value="EXPRESSED PROTEIN-RELATED"/>
    <property type="match status" value="1"/>
</dbReference>
<dbReference type="EnsemblPlants" id="AET3Gv20251100.1">
    <property type="protein sequence ID" value="AET3Gv20251100.1"/>
    <property type="gene ID" value="AET3Gv20251100"/>
</dbReference>
<proteinExistence type="predicted"/>
<keyword evidence="2" id="KW-1185">Reference proteome</keyword>
<reference evidence="2" key="1">
    <citation type="journal article" date="2014" name="Science">
        <title>Ancient hybridizations among the ancestral genomes of bread wheat.</title>
        <authorList>
            <consortium name="International Wheat Genome Sequencing Consortium,"/>
            <person name="Marcussen T."/>
            <person name="Sandve S.R."/>
            <person name="Heier L."/>
            <person name="Spannagl M."/>
            <person name="Pfeifer M."/>
            <person name="Jakobsen K.S."/>
            <person name="Wulff B.B."/>
            <person name="Steuernagel B."/>
            <person name="Mayer K.F."/>
            <person name="Olsen O.A."/>
        </authorList>
    </citation>
    <scope>NUCLEOTIDE SEQUENCE [LARGE SCALE GENOMIC DNA]</scope>
    <source>
        <strain evidence="2">cv. AL8/78</strain>
    </source>
</reference>
<reference evidence="2" key="2">
    <citation type="journal article" date="2017" name="Nat. Plants">
        <title>The Aegilops tauschii genome reveals multiple impacts of transposons.</title>
        <authorList>
            <person name="Zhao G."/>
            <person name="Zou C."/>
            <person name="Li K."/>
            <person name="Wang K."/>
            <person name="Li T."/>
            <person name="Gao L."/>
            <person name="Zhang X."/>
            <person name="Wang H."/>
            <person name="Yang Z."/>
            <person name="Liu X."/>
            <person name="Jiang W."/>
            <person name="Mao L."/>
            <person name="Kong X."/>
            <person name="Jiao Y."/>
            <person name="Jia J."/>
        </authorList>
    </citation>
    <scope>NUCLEOTIDE SEQUENCE [LARGE SCALE GENOMIC DNA]</scope>
    <source>
        <strain evidence="2">cv. AL8/78</strain>
    </source>
</reference>
<organism evidence="1 2">
    <name type="scientific">Aegilops tauschii subsp. strangulata</name>
    <name type="common">Goatgrass</name>
    <dbReference type="NCBI Taxonomy" id="200361"/>
    <lineage>
        <taxon>Eukaryota</taxon>
        <taxon>Viridiplantae</taxon>
        <taxon>Streptophyta</taxon>
        <taxon>Embryophyta</taxon>
        <taxon>Tracheophyta</taxon>
        <taxon>Spermatophyta</taxon>
        <taxon>Magnoliopsida</taxon>
        <taxon>Liliopsida</taxon>
        <taxon>Poales</taxon>
        <taxon>Poaceae</taxon>
        <taxon>BOP clade</taxon>
        <taxon>Pooideae</taxon>
        <taxon>Triticodae</taxon>
        <taxon>Triticeae</taxon>
        <taxon>Triticinae</taxon>
        <taxon>Aegilops</taxon>
    </lineage>
</organism>
<name>A0A453E7R4_AEGTS</name>
<dbReference type="STRING" id="200361.A0A453E7R4"/>
<protein>
    <submittedName>
        <fullName evidence="1">Uncharacterized protein</fullName>
    </submittedName>
</protein>
<reference evidence="1" key="3">
    <citation type="journal article" date="2017" name="Nature">
        <title>Genome sequence of the progenitor of the wheat D genome Aegilops tauschii.</title>
        <authorList>
            <person name="Luo M.C."/>
            <person name="Gu Y.Q."/>
            <person name="Puiu D."/>
            <person name="Wang H."/>
            <person name="Twardziok S.O."/>
            <person name="Deal K.R."/>
            <person name="Huo N."/>
            <person name="Zhu T."/>
            <person name="Wang L."/>
            <person name="Wang Y."/>
            <person name="McGuire P.E."/>
            <person name="Liu S."/>
            <person name="Long H."/>
            <person name="Ramasamy R.K."/>
            <person name="Rodriguez J.C."/>
            <person name="Van S.L."/>
            <person name="Yuan L."/>
            <person name="Wang Z."/>
            <person name="Xia Z."/>
            <person name="Xiao L."/>
            <person name="Anderson O.D."/>
            <person name="Ouyang S."/>
            <person name="Liang Y."/>
            <person name="Zimin A.V."/>
            <person name="Pertea G."/>
            <person name="Qi P."/>
            <person name="Bennetzen J.L."/>
            <person name="Dai X."/>
            <person name="Dawson M.W."/>
            <person name="Muller H.G."/>
            <person name="Kugler K."/>
            <person name="Rivarola-Duarte L."/>
            <person name="Spannagl M."/>
            <person name="Mayer K.F.X."/>
            <person name="Lu F.H."/>
            <person name="Bevan M.W."/>
            <person name="Leroy P."/>
            <person name="Li P."/>
            <person name="You F.M."/>
            <person name="Sun Q."/>
            <person name="Liu Z."/>
            <person name="Lyons E."/>
            <person name="Wicker T."/>
            <person name="Salzberg S.L."/>
            <person name="Devos K.M."/>
            <person name="Dvorak J."/>
        </authorList>
    </citation>
    <scope>NUCLEOTIDE SEQUENCE [LARGE SCALE GENOMIC DNA]</scope>
    <source>
        <strain evidence="1">cv. AL8/78</strain>
    </source>
</reference>